<dbReference type="InterPro" id="IPR039447">
    <property type="entry name" value="UreH-like_TM_dom"/>
</dbReference>
<dbReference type="EMBL" id="JAALDL010000002">
    <property type="protein sequence ID" value="NGN96728.1"/>
    <property type="molecule type" value="Genomic_DNA"/>
</dbReference>
<comment type="caution">
    <text evidence="3">The sequence shown here is derived from an EMBL/GenBank/DDBJ whole genome shotgun (WGS) entry which is preliminary data.</text>
</comment>
<evidence type="ECO:0000313" key="4">
    <source>
        <dbReference type="Proteomes" id="UP000473008"/>
    </source>
</evidence>
<gene>
    <name evidence="3" type="ORF">G5S52_03380</name>
</gene>
<keyword evidence="1" id="KW-0472">Membrane</keyword>
<evidence type="ECO:0000259" key="2">
    <source>
        <dbReference type="Pfam" id="PF13386"/>
    </source>
</evidence>
<dbReference type="Proteomes" id="UP000473008">
    <property type="component" value="Unassembled WGS sequence"/>
</dbReference>
<evidence type="ECO:0000256" key="1">
    <source>
        <dbReference type="SAM" id="Phobius"/>
    </source>
</evidence>
<proteinExistence type="predicted"/>
<accession>A0A6M1RGK4</accession>
<dbReference type="AlphaFoldDB" id="A0A6M1RGK4"/>
<reference evidence="3 4" key="1">
    <citation type="submission" date="2020-02" db="EMBL/GenBank/DDBJ databases">
        <title>The draft genome of Grimontia sedimenta sp. nov., isolated from benthic sediments near coral reefs south of Kuwait.</title>
        <authorList>
            <person name="Mahmoud H.M."/>
            <person name="Jose L."/>
            <person name="Eapen S."/>
        </authorList>
    </citation>
    <scope>NUCLEOTIDE SEQUENCE [LARGE SCALE GENOMIC DNA]</scope>
    <source>
        <strain evidence="3 4">S25</strain>
    </source>
</reference>
<organism evidence="3 4">
    <name type="scientific">Grimontia sedimenti</name>
    <dbReference type="NCBI Taxonomy" id="2711294"/>
    <lineage>
        <taxon>Bacteria</taxon>
        <taxon>Pseudomonadati</taxon>
        <taxon>Pseudomonadota</taxon>
        <taxon>Gammaproteobacteria</taxon>
        <taxon>Vibrionales</taxon>
        <taxon>Vibrionaceae</taxon>
        <taxon>Grimontia</taxon>
    </lineage>
</organism>
<name>A0A6M1RGK4_9GAMM</name>
<keyword evidence="4" id="KW-1185">Reference proteome</keyword>
<protein>
    <submittedName>
        <fullName evidence="3">Sulfite exporter TauE/SafE family protein</fullName>
    </submittedName>
</protein>
<keyword evidence="1" id="KW-0812">Transmembrane</keyword>
<feature type="transmembrane region" description="Helical" evidence="1">
    <location>
        <begin position="81"/>
        <end position="102"/>
    </location>
</feature>
<feature type="transmembrane region" description="Helical" evidence="1">
    <location>
        <begin position="53"/>
        <end position="74"/>
    </location>
</feature>
<dbReference type="Pfam" id="PF13386">
    <property type="entry name" value="DsbD_2"/>
    <property type="match status" value="1"/>
</dbReference>
<evidence type="ECO:0000313" key="3">
    <source>
        <dbReference type="EMBL" id="NGN96728.1"/>
    </source>
</evidence>
<sequence length="224" mass="23829">MPFSDLIAAFTVGLLGAGHCLGMCGGVAAAVSMGTPQNQRKSPFLLFYNGGRLLSYGLIGAIAGGLVAGVVGVTQITQQLLWLRLAAAIMMILLALYIGRFWNGLAYVEKVGQVLWKRLSPLSSKLLPLRSPFAALPFGMLWGWLPCGLVYSALSWAAVAGNALDGLLIMLAFGLGTLPAMILVGSAAEATKNLLNNLIFRRISSLILLMYGIVTAYSVYNQLY</sequence>
<dbReference type="PANTHER" id="PTHR42208">
    <property type="entry name" value="HEAVY METAL TRANSPORTER-RELATED"/>
    <property type="match status" value="1"/>
</dbReference>
<feature type="transmembrane region" description="Helical" evidence="1">
    <location>
        <begin position="166"/>
        <end position="187"/>
    </location>
</feature>
<dbReference type="RefSeq" id="WP_165011796.1">
    <property type="nucleotide sequence ID" value="NZ_JAALDL010000002.1"/>
</dbReference>
<feature type="domain" description="Urease accessory protein UreH-like transmembrane" evidence="2">
    <location>
        <begin position="8"/>
        <end position="214"/>
    </location>
</feature>
<dbReference type="PANTHER" id="PTHR42208:SF1">
    <property type="entry name" value="HEAVY METAL TRANSPORTER"/>
    <property type="match status" value="1"/>
</dbReference>
<feature type="transmembrane region" description="Helical" evidence="1">
    <location>
        <begin position="199"/>
        <end position="220"/>
    </location>
</feature>
<keyword evidence="1" id="KW-1133">Transmembrane helix</keyword>
<feature type="transmembrane region" description="Helical" evidence="1">
    <location>
        <begin position="133"/>
        <end position="154"/>
    </location>
</feature>